<gene>
    <name evidence="4" type="ORF">ACFQ19_11105</name>
</gene>
<keyword evidence="5" id="KW-1185">Reference proteome</keyword>
<evidence type="ECO:0000313" key="5">
    <source>
        <dbReference type="Proteomes" id="UP001597041"/>
    </source>
</evidence>
<evidence type="ECO:0000256" key="2">
    <source>
        <dbReference type="ARBA" id="ARBA00023287"/>
    </source>
</evidence>
<dbReference type="EMBL" id="JBHTKK010000012">
    <property type="protein sequence ID" value="MFD1066571.1"/>
    <property type="molecule type" value="Genomic_DNA"/>
</dbReference>
<keyword evidence="3" id="KW-1133">Transmembrane helix</keyword>
<dbReference type="InterPro" id="IPR012902">
    <property type="entry name" value="N_methyl_site"/>
</dbReference>
<keyword evidence="3" id="KW-0812">Transmembrane</keyword>
<accession>A0ABW3NG16</accession>
<evidence type="ECO:0000256" key="3">
    <source>
        <dbReference type="SAM" id="Phobius"/>
    </source>
</evidence>
<name>A0ABW3NG16_9BACI</name>
<dbReference type="Proteomes" id="UP001597041">
    <property type="component" value="Unassembled WGS sequence"/>
</dbReference>
<evidence type="ECO:0000256" key="1">
    <source>
        <dbReference type="ARBA" id="ARBA00004241"/>
    </source>
</evidence>
<dbReference type="PROSITE" id="PS00409">
    <property type="entry name" value="PROKAR_NTER_METHYL"/>
    <property type="match status" value="1"/>
</dbReference>
<keyword evidence="3" id="KW-0472">Membrane</keyword>
<sequence>MKKLLTNEKGLTLVELLAVFVIGAIFILLLSQVMTGVQKQYTQQSAESESLFDVTYAAKVVTKDFRMAETVITDGESSGEVTFVKPDGTEISYHYHATGQILYKNGTPFVREVTDFTVSKQDDMYVVRISNANGKLVETELIQR</sequence>
<comment type="caution">
    <text evidence="4">The sequence shown here is derived from an EMBL/GenBank/DDBJ whole genome shotgun (WGS) entry which is preliminary data.</text>
</comment>
<dbReference type="Pfam" id="PF07963">
    <property type="entry name" value="N_methyl"/>
    <property type="match status" value="1"/>
</dbReference>
<protein>
    <submittedName>
        <fullName evidence="4">PilW family protein</fullName>
    </submittedName>
</protein>
<organism evidence="4 5">
    <name type="scientific">Oceanobacillus locisalsi</name>
    <dbReference type="NCBI Taxonomy" id="546107"/>
    <lineage>
        <taxon>Bacteria</taxon>
        <taxon>Bacillati</taxon>
        <taxon>Bacillota</taxon>
        <taxon>Bacilli</taxon>
        <taxon>Bacillales</taxon>
        <taxon>Bacillaceae</taxon>
        <taxon>Oceanobacillus</taxon>
    </lineage>
</organism>
<feature type="transmembrane region" description="Helical" evidence="3">
    <location>
        <begin position="12"/>
        <end position="34"/>
    </location>
</feature>
<comment type="subcellular location">
    <subcellularLocation>
        <location evidence="1">Cell surface</location>
    </subcellularLocation>
</comment>
<keyword evidence="2" id="KW-0178">Competence</keyword>
<dbReference type="RefSeq" id="WP_379592148.1">
    <property type="nucleotide sequence ID" value="NZ_JBHTKK010000012.1"/>
</dbReference>
<evidence type="ECO:0000313" key="4">
    <source>
        <dbReference type="EMBL" id="MFD1066571.1"/>
    </source>
</evidence>
<proteinExistence type="predicted"/>
<reference evidence="5" key="1">
    <citation type="journal article" date="2019" name="Int. J. Syst. Evol. Microbiol.">
        <title>The Global Catalogue of Microorganisms (GCM) 10K type strain sequencing project: providing services to taxonomists for standard genome sequencing and annotation.</title>
        <authorList>
            <consortium name="The Broad Institute Genomics Platform"/>
            <consortium name="The Broad Institute Genome Sequencing Center for Infectious Disease"/>
            <person name="Wu L."/>
            <person name="Ma J."/>
        </authorList>
    </citation>
    <scope>NUCLEOTIDE SEQUENCE [LARGE SCALE GENOMIC DNA]</scope>
    <source>
        <strain evidence="5">CCUG 56608</strain>
    </source>
</reference>